<dbReference type="Proteomes" id="UP000796761">
    <property type="component" value="Unassembled WGS sequence"/>
</dbReference>
<dbReference type="EMBL" id="SWJQ01001299">
    <property type="protein sequence ID" value="TRZ08597.1"/>
    <property type="molecule type" value="Genomic_DNA"/>
</dbReference>
<dbReference type="OrthoDB" id="10597319at2759"/>
<dbReference type="AlphaFoldDB" id="A0A8K1LC50"/>
<sequence>MASSWADSLALDSGALRLTELVNAGTSPPVQTLPVACILNSSTQNYRICPASKPLYEDTEEHKAEDGALRKPIIDRSDVTPVTITLCSQSMIQLLIPSRDVFIQLNAGHFLQKETVRDSFKSFTEIEKDYIP</sequence>
<protein>
    <submittedName>
        <fullName evidence="1">Uncharacterized protein</fullName>
    </submittedName>
</protein>
<keyword evidence="2" id="KW-1185">Reference proteome</keyword>
<comment type="caution">
    <text evidence="1">The sequence shown here is derived from an EMBL/GenBank/DDBJ whole genome shotgun (WGS) entry which is preliminary data.</text>
</comment>
<gene>
    <name evidence="1" type="ORF">HGM15179_018511</name>
</gene>
<proteinExistence type="predicted"/>
<evidence type="ECO:0000313" key="1">
    <source>
        <dbReference type="EMBL" id="TRZ08597.1"/>
    </source>
</evidence>
<evidence type="ECO:0000313" key="2">
    <source>
        <dbReference type="Proteomes" id="UP000796761"/>
    </source>
</evidence>
<name>A0A8K1LC50_9PASS</name>
<organism evidence="1 2">
    <name type="scientific">Zosterops borbonicus</name>
    <dbReference type="NCBI Taxonomy" id="364589"/>
    <lineage>
        <taxon>Eukaryota</taxon>
        <taxon>Metazoa</taxon>
        <taxon>Chordata</taxon>
        <taxon>Craniata</taxon>
        <taxon>Vertebrata</taxon>
        <taxon>Euteleostomi</taxon>
        <taxon>Archelosauria</taxon>
        <taxon>Archosauria</taxon>
        <taxon>Dinosauria</taxon>
        <taxon>Saurischia</taxon>
        <taxon>Theropoda</taxon>
        <taxon>Coelurosauria</taxon>
        <taxon>Aves</taxon>
        <taxon>Neognathae</taxon>
        <taxon>Neoaves</taxon>
        <taxon>Telluraves</taxon>
        <taxon>Australaves</taxon>
        <taxon>Passeriformes</taxon>
        <taxon>Sylvioidea</taxon>
        <taxon>Zosteropidae</taxon>
        <taxon>Zosterops</taxon>
    </lineage>
</organism>
<reference evidence="1" key="1">
    <citation type="submission" date="2019-04" db="EMBL/GenBank/DDBJ databases">
        <title>Genome assembly of Zosterops borbonicus 15179.</title>
        <authorList>
            <person name="Leroy T."/>
            <person name="Anselmetti Y."/>
            <person name="Tilak M.-K."/>
            <person name="Nabholz B."/>
        </authorList>
    </citation>
    <scope>NUCLEOTIDE SEQUENCE</scope>
    <source>
        <strain evidence="1">HGM_15179</strain>
        <tissue evidence="1">Muscle</tissue>
    </source>
</reference>
<accession>A0A8K1LC50</accession>